<dbReference type="Proteomes" id="UP000037696">
    <property type="component" value="Unassembled WGS sequence"/>
</dbReference>
<keyword evidence="2" id="KW-1185">Reference proteome</keyword>
<reference evidence="1 2" key="1">
    <citation type="submission" date="2015-08" db="EMBL/GenBank/DDBJ databases">
        <title>Genome sequencing of Penicillium nordicum.</title>
        <authorList>
            <person name="Nguyen H.D."/>
            <person name="Seifert K.A."/>
        </authorList>
    </citation>
    <scope>NUCLEOTIDE SEQUENCE [LARGE SCALE GENOMIC DNA]</scope>
    <source>
        <strain evidence="1 2">DAOMC 185683</strain>
    </source>
</reference>
<dbReference type="EMBL" id="LHQQ01000432">
    <property type="protein sequence ID" value="KOS36556.1"/>
    <property type="molecule type" value="Genomic_DNA"/>
</dbReference>
<sequence>MQQDHRIFIFFQWVESRGRAALHWQQYSRSTLISALMRTWAIVHAAPAQNTPGLKNEPVRSKFPGSGVRNVLFGFAVRASMCSIVCRRIC</sequence>
<name>A0A0M8NP83_9EURO</name>
<accession>A0A0M8NP83</accession>
<organism evidence="1 2">
    <name type="scientific">Penicillium nordicum</name>
    <dbReference type="NCBI Taxonomy" id="229535"/>
    <lineage>
        <taxon>Eukaryota</taxon>
        <taxon>Fungi</taxon>
        <taxon>Dikarya</taxon>
        <taxon>Ascomycota</taxon>
        <taxon>Pezizomycotina</taxon>
        <taxon>Eurotiomycetes</taxon>
        <taxon>Eurotiomycetidae</taxon>
        <taxon>Eurotiales</taxon>
        <taxon>Aspergillaceae</taxon>
        <taxon>Penicillium</taxon>
    </lineage>
</organism>
<protein>
    <submittedName>
        <fullName evidence="1">Uncharacterized protein</fullName>
    </submittedName>
</protein>
<comment type="caution">
    <text evidence="1">The sequence shown here is derived from an EMBL/GenBank/DDBJ whole genome shotgun (WGS) entry which is preliminary data.</text>
</comment>
<evidence type="ECO:0000313" key="2">
    <source>
        <dbReference type="Proteomes" id="UP000037696"/>
    </source>
</evidence>
<evidence type="ECO:0000313" key="1">
    <source>
        <dbReference type="EMBL" id="KOS36556.1"/>
    </source>
</evidence>
<proteinExistence type="predicted"/>
<gene>
    <name evidence="1" type="ORF">ACN38_g12694</name>
</gene>
<dbReference type="AlphaFoldDB" id="A0A0M8NP83"/>